<dbReference type="EMBL" id="BEXD01000298">
    <property type="protein sequence ID" value="GBB86222.1"/>
    <property type="molecule type" value="Genomic_DNA"/>
</dbReference>
<reference evidence="1 2" key="1">
    <citation type="submission" date="2017-11" db="EMBL/GenBank/DDBJ databases">
        <title>The genome of Rhizophagus clarus HR1 reveals common genetic basis of auxotrophy among arbuscular mycorrhizal fungi.</title>
        <authorList>
            <person name="Kobayashi Y."/>
        </authorList>
    </citation>
    <scope>NUCLEOTIDE SEQUENCE [LARGE SCALE GENOMIC DNA]</scope>
    <source>
        <strain evidence="1 2">HR1</strain>
    </source>
</reference>
<proteinExistence type="predicted"/>
<keyword evidence="2" id="KW-1185">Reference proteome</keyword>
<dbReference type="AlphaFoldDB" id="A0A2Z6QCJ3"/>
<name>A0A2Z6QCJ3_9GLOM</name>
<organism evidence="1 2">
    <name type="scientific">Rhizophagus clarus</name>
    <dbReference type="NCBI Taxonomy" id="94130"/>
    <lineage>
        <taxon>Eukaryota</taxon>
        <taxon>Fungi</taxon>
        <taxon>Fungi incertae sedis</taxon>
        <taxon>Mucoromycota</taxon>
        <taxon>Glomeromycotina</taxon>
        <taxon>Glomeromycetes</taxon>
        <taxon>Glomerales</taxon>
        <taxon>Glomeraceae</taxon>
        <taxon>Rhizophagus</taxon>
    </lineage>
</organism>
<protein>
    <submittedName>
        <fullName evidence="1">Uncharacterized protein</fullName>
    </submittedName>
</protein>
<evidence type="ECO:0000313" key="2">
    <source>
        <dbReference type="Proteomes" id="UP000247702"/>
    </source>
</evidence>
<accession>A0A2Z6QCJ3</accession>
<gene>
    <name evidence="1" type="ORF">RclHR1_12660002</name>
</gene>
<sequence>MGFLVSIPIYIPNSTKKFWNCFDRAIKENKKTHDGKRRVLSIIADQFTYSPLKKNLKIGSYTIIDAKQYSRLCDYGYPPMLKSVTHYNESGLLILYLQNNKKSLWKKFTELYPNGELCSICNENFYEVFSDLEKLVENNIVNIQLKNDLCKQLQILRRYLRKDFEKELEVDITGKPKHHPCICHCLVHAFGICSESHIDACSRYNKLFFIFELLKKQLSTEHHEFLNIKLKQLIFWLSHLKLLVETKEFRHVKIVETILSCDIYNIYILSI</sequence>
<evidence type="ECO:0000313" key="1">
    <source>
        <dbReference type="EMBL" id="GBB86222.1"/>
    </source>
</evidence>
<comment type="caution">
    <text evidence="1">The sequence shown here is derived from an EMBL/GenBank/DDBJ whole genome shotgun (WGS) entry which is preliminary data.</text>
</comment>
<dbReference type="Proteomes" id="UP000247702">
    <property type="component" value="Unassembled WGS sequence"/>
</dbReference>